<evidence type="ECO:0000256" key="4">
    <source>
        <dbReference type="RuleBase" id="RU361180"/>
    </source>
</evidence>
<dbReference type="STRING" id="4846.A0A367KY05"/>
<dbReference type="InterPro" id="IPR012341">
    <property type="entry name" value="6hp_glycosidase-like_sf"/>
</dbReference>
<dbReference type="OrthoDB" id="3542292at2759"/>
<dbReference type="GO" id="GO:0004555">
    <property type="term" value="F:alpha,alpha-trehalase activity"/>
    <property type="evidence" value="ECO:0007669"/>
    <property type="project" value="UniProtKB-EC"/>
</dbReference>
<dbReference type="EC" id="3.2.1.28" evidence="4"/>
<keyword evidence="3 4" id="KW-0326">Glycosidase</keyword>
<dbReference type="PRINTS" id="PR00744">
    <property type="entry name" value="GLHYDRLASE37"/>
</dbReference>
<protein>
    <recommendedName>
        <fullName evidence="4">Trehalase</fullName>
        <ecNumber evidence="4">3.2.1.28</ecNumber>
    </recommendedName>
    <alternativeName>
        <fullName evidence="4">Alpha-trehalose glucohydrolase</fullName>
    </alternativeName>
</protein>
<proteinExistence type="inferred from homology"/>
<evidence type="ECO:0000256" key="3">
    <source>
        <dbReference type="ARBA" id="ARBA00023295"/>
    </source>
</evidence>
<comment type="similarity">
    <text evidence="1 4">Belongs to the glycosyl hydrolase 37 family.</text>
</comment>
<sequence>MVYPIRILVGLLLSRLTLSVIAIQSQTSVSCDSPIYCEGPLLKTVQLAELFSDSKTFVDMPTTKSEKAVVEAFYSMGGTNATKDQVKQFVNEHFTEAGTEVKILTNVTVQEDLSWIQDINNPDYQGWINHLNHAWGNLTFKFDYSDLCDDCVSSTLPVNRAFVVPGGRFREFYYWDSYFVIEGLLLSGQVDLAKNMIENFFDFVDRYGFIPNGARIYYLNRSQPPFLSLMVNAYFEKTNDTDFMKQALTYLDKEYMFWMKNSSVEVKDPKNSKKTYVLNHYTTQNMSPRPESYLEDYNTVNDNVSYSDSVKTQMYADIAAGAESGWDYSSRWTKNDIPSPKQVENYEMLRTINTHNIVPIDLNSLLWNMENQLSKWHKKFGSQNKISKKKSRYYAQQAKKRLDAMDKLMWNENAVSFYDFNLTSNSQDIEFTPANLYPLWLNAIPERLLKNKTMISHIMDETEKALRKYPGILTTSYHNTTMQWDLPNGWPPLTYVAIKSFLNINNILNSQNTKYTTGMGTTYYHLAEVLADRYAASAYCGWYNTGGSLPGILPKLSSTSDDGHMFEKFDVTEIGVAGGNGEYTPQVGFGWTNGVAMWIFSTFNGLTAPNNCTQVVTMSI</sequence>
<dbReference type="PROSITE" id="PS00927">
    <property type="entry name" value="TREHALASE_1"/>
    <property type="match status" value="1"/>
</dbReference>
<keyword evidence="7" id="KW-1185">Reference proteome</keyword>
<dbReference type="PROSITE" id="PS00928">
    <property type="entry name" value="TREHALASE_2"/>
    <property type="match status" value="1"/>
</dbReference>
<feature type="chain" id="PRO_5017082645" description="Trehalase" evidence="5">
    <location>
        <begin position="23"/>
        <end position="620"/>
    </location>
</feature>
<reference evidence="6 7" key="1">
    <citation type="journal article" date="2018" name="G3 (Bethesda)">
        <title>Phylogenetic and Phylogenomic Definition of Rhizopus Species.</title>
        <authorList>
            <person name="Gryganskyi A.P."/>
            <person name="Golan J."/>
            <person name="Dolatabadi S."/>
            <person name="Mondo S."/>
            <person name="Robb S."/>
            <person name="Idnurm A."/>
            <person name="Muszewska A."/>
            <person name="Steczkiewicz K."/>
            <person name="Masonjones S."/>
            <person name="Liao H.L."/>
            <person name="Gajdeczka M.T."/>
            <person name="Anike F."/>
            <person name="Vuek A."/>
            <person name="Anishchenko I.M."/>
            <person name="Voigt K."/>
            <person name="de Hoog G.S."/>
            <person name="Smith M.E."/>
            <person name="Heitman J."/>
            <person name="Vilgalys R."/>
            <person name="Stajich J.E."/>
        </authorList>
    </citation>
    <scope>NUCLEOTIDE SEQUENCE [LARGE SCALE GENOMIC DNA]</scope>
    <source>
        <strain evidence="6 7">LSU 92-RS-03</strain>
    </source>
</reference>
<dbReference type="Pfam" id="PF01204">
    <property type="entry name" value="Trehalase"/>
    <property type="match status" value="2"/>
</dbReference>
<dbReference type="EMBL" id="PJQM01000040">
    <property type="protein sequence ID" value="RCI07065.1"/>
    <property type="molecule type" value="Genomic_DNA"/>
</dbReference>
<dbReference type="SUPFAM" id="SSF48208">
    <property type="entry name" value="Six-hairpin glycosidases"/>
    <property type="match status" value="1"/>
</dbReference>
<feature type="signal peptide" evidence="5">
    <location>
        <begin position="1"/>
        <end position="22"/>
    </location>
</feature>
<keyword evidence="2 4" id="KW-0378">Hydrolase</keyword>
<comment type="caution">
    <text evidence="6">The sequence shown here is derived from an EMBL/GenBank/DDBJ whole genome shotgun (WGS) entry which is preliminary data.</text>
</comment>
<comment type="catalytic activity">
    <reaction evidence="4">
        <text>alpha,alpha-trehalose + H2O = alpha-D-glucose + beta-D-glucose</text>
        <dbReference type="Rhea" id="RHEA:32675"/>
        <dbReference type="ChEBI" id="CHEBI:15377"/>
        <dbReference type="ChEBI" id="CHEBI:15903"/>
        <dbReference type="ChEBI" id="CHEBI:16551"/>
        <dbReference type="ChEBI" id="CHEBI:17925"/>
        <dbReference type="EC" id="3.2.1.28"/>
    </reaction>
</comment>
<gene>
    <name evidence="6" type="ORF">CU098_013565</name>
</gene>
<dbReference type="Gene3D" id="1.50.10.10">
    <property type="match status" value="1"/>
</dbReference>
<dbReference type="PROSITE" id="PS51257">
    <property type="entry name" value="PROKAR_LIPOPROTEIN"/>
    <property type="match status" value="1"/>
</dbReference>
<keyword evidence="5" id="KW-0732">Signal</keyword>
<name>A0A367KY05_RHIST</name>
<dbReference type="InterPro" id="IPR008928">
    <property type="entry name" value="6-hairpin_glycosidase_sf"/>
</dbReference>
<dbReference type="PANTHER" id="PTHR23403">
    <property type="entry name" value="TREHALASE"/>
    <property type="match status" value="1"/>
</dbReference>
<evidence type="ECO:0000313" key="7">
    <source>
        <dbReference type="Proteomes" id="UP000253551"/>
    </source>
</evidence>
<dbReference type="AlphaFoldDB" id="A0A367KY05"/>
<evidence type="ECO:0000313" key="6">
    <source>
        <dbReference type="EMBL" id="RCI07065.1"/>
    </source>
</evidence>
<evidence type="ECO:0000256" key="2">
    <source>
        <dbReference type="ARBA" id="ARBA00022801"/>
    </source>
</evidence>
<dbReference type="Proteomes" id="UP000253551">
    <property type="component" value="Unassembled WGS sequence"/>
</dbReference>
<evidence type="ECO:0000256" key="5">
    <source>
        <dbReference type="SAM" id="SignalP"/>
    </source>
</evidence>
<organism evidence="6 7">
    <name type="scientific">Rhizopus stolonifer</name>
    <name type="common">Rhizopus nigricans</name>
    <dbReference type="NCBI Taxonomy" id="4846"/>
    <lineage>
        <taxon>Eukaryota</taxon>
        <taxon>Fungi</taxon>
        <taxon>Fungi incertae sedis</taxon>
        <taxon>Mucoromycota</taxon>
        <taxon>Mucoromycotina</taxon>
        <taxon>Mucoromycetes</taxon>
        <taxon>Mucorales</taxon>
        <taxon>Mucorineae</taxon>
        <taxon>Rhizopodaceae</taxon>
        <taxon>Rhizopus</taxon>
    </lineage>
</organism>
<accession>A0A367KY05</accession>
<evidence type="ECO:0000256" key="1">
    <source>
        <dbReference type="ARBA" id="ARBA00005615"/>
    </source>
</evidence>
<dbReference type="InterPro" id="IPR018232">
    <property type="entry name" value="Glyco_hydro_37_CS"/>
</dbReference>
<dbReference type="GO" id="GO:0005993">
    <property type="term" value="P:trehalose catabolic process"/>
    <property type="evidence" value="ECO:0007669"/>
    <property type="project" value="TreeGrafter"/>
</dbReference>
<dbReference type="PANTHER" id="PTHR23403:SF1">
    <property type="entry name" value="TREHALASE"/>
    <property type="match status" value="1"/>
</dbReference>
<dbReference type="InterPro" id="IPR001661">
    <property type="entry name" value="Glyco_hydro_37"/>
</dbReference>